<reference evidence="1 2" key="1">
    <citation type="journal article" date="2010" name="J. Bacteriol.">
        <title>Genome sequence of the oligotrophic marine Gammaproteobacterium HTCC2143, isolated from the Oregon Coast.</title>
        <authorList>
            <person name="Oh H.M."/>
            <person name="Kang I."/>
            <person name="Ferriera S."/>
            <person name="Giovannoni S.J."/>
            <person name="Cho J.C."/>
        </authorList>
    </citation>
    <scope>NUCLEOTIDE SEQUENCE [LARGE SCALE GENOMIC DNA]</scope>
    <source>
        <strain evidence="1 2">HTCC2143</strain>
    </source>
</reference>
<evidence type="ECO:0000313" key="2">
    <source>
        <dbReference type="Proteomes" id="UP000004931"/>
    </source>
</evidence>
<dbReference type="OrthoDB" id="9767994at2"/>
<dbReference type="InterPro" id="IPR037165">
    <property type="entry name" value="AldOxase/xan_DH_Mopterin-bd_sf"/>
</dbReference>
<sequence>MVAVIDAGYAISPDGMKAQIESDITYDLSAALYGETTIKDGAVAEINFLDYPSVRMSKAPAIETHIINSGEAMDGAGESGTQLIAPALNG</sequence>
<dbReference type="PANTHER" id="PTHR47495:SF2">
    <property type="entry name" value="ALDEHYDE DEHYDROGENASE"/>
    <property type="match status" value="1"/>
</dbReference>
<dbReference type="AlphaFoldDB" id="A0YB93"/>
<name>A0YB93_9GAMM</name>
<organism evidence="1 2">
    <name type="scientific">marine gamma proteobacterium HTCC2143</name>
    <dbReference type="NCBI Taxonomy" id="247633"/>
    <lineage>
        <taxon>Bacteria</taxon>
        <taxon>Pseudomonadati</taxon>
        <taxon>Pseudomonadota</taxon>
        <taxon>Gammaproteobacteria</taxon>
        <taxon>Cellvibrionales</taxon>
        <taxon>Spongiibacteraceae</taxon>
        <taxon>BD1-7 clade</taxon>
    </lineage>
</organism>
<dbReference type="Proteomes" id="UP000004931">
    <property type="component" value="Unassembled WGS sequence"/>
</dbReference>
<dbReference type="PANTHER" id="PTHR47495">
    <property type="entry name" value="ALDEHYDE DEHYDROGENASE"/>
    <property type="match status" value="1"/>
</dbReference>
<keyword evidence="2" id="KW-1185">Reference proteome</keyword>
<dbReference type="eggNOG" id="COG1529">
    <property type="taxonomic scope" value="Bacteria"/>
</dbReference>
<accession>A0YB93</accession>
<dbReference type="Gene3D" id="3.30.365.10">
    <property type="entry name" value="Aldehyde oxidase/xanthine dehydrogenase, molybdopterin binding domain"/>
    <property type="match status" value="1"/>
</dbReference>
<proteinExistence type="predicted"/>
<evidence type="ECO:0000313" key="1">
    <source>
        <dbReference type="EMBL" id="EAW31823.1"/>
    </source>
</evidence>
<dbReference type="GO" id="GO:0016491">
    <property type="term" value="F:oxidoreductase activity"/>
    <property type="evidence" value="ECO:0007669"/>
    <property type="project" value="InterPro"/>
</dbReference>
<protein>
    <submittedName>
        <fullName evidence="1">Isoquinoline 1-oxidoreductase, beta subunit</fullName>
    </submittedName>
</protein>
<dbReference type="SUPFAM" id="SSF56003">
    <property type="entry name" value="Molybdenum cofactor-binding domain"/>
    <property type="match status" value="1"/>
</dbReference>
<dbReference type="InterPro" id="IPR052516">
    <property type="entry name" value="N-heterocyclic_Hydroxylase"/>
</dbReference>
<dbReference type="STRING" id="247633.GP2143_05215"/>
<gene>
    <name evidence="1" type="ORF">GP2143_05215</name>
</gene>
<dbReference type="EMBL" id="AAVT01000002">
    <property type="protein sequence ID" value="EAW31823.1"/>
    <property type="molecule type" value="Genomic_DNA"/>
</dbReference>
<comment type="caution">
    <text evidence="1">The sequence shown here is derived from an EMBL/GenBank/DDBJ whole genome shotgun (WGS) entry which is preliminary data.</text>
</comment>